<reference evidence="1" key="1">
    <citation type="submission" date="2014-09" db="EMBL/GenBank/DDBJ databases">
        <authorList>
            <person name="Magalhaes I.L.F."/>
            <person name="Oliveira U."/>
            <person name="Santos F.R."/>
            <person name="Vidigal T.H.D.A."/>
            <person name="Brescovit A.D."/>
            <person name="Santos A.J."/>
        </authorList>
    </citation>
    <scope>NUCLEOTIDE SEQUENCE</scope>
    <source>
        <tissue evidence="1">Shoot tissue taken approximately 20 cm above the soil surface</tissue>
    </source>
</reference>
<protein>
    <submittedName>
        <fullName evidence="1">Uncharacterized protein</fullName>
    </submittedName>
</protein>
<dbReference type="EMBL" id="GBRH01218101">
    <property type="protein sequence ID" value="JAD79794.1"/>
    <property type="molecule type" value="Transcribed_RNA"/>
</dbReference>
<sequence length="93" mass="10756">MLPYSPQRLGALPTQLCCRAIFSILAIIRKISMILMHYSCPGFLQFHLCPLQSDEILENLAILRQNIRSNEELQWPVNRIFQSNAIPPIKCQF</sequence>
<dbReference type="AlphaFoldDB" id="A0A0A9CTY9"/>
<name>A0A0A9CTY9_ARUDO</name>
<evidence type="ECO:0000313" key="1">
    <source>
        <dbReference type="EMBL" id="JAD79794.1"/>
    </source>
</evidence>
<reference evidence="1" key="2">
    <citation type="journal article" date="2015" name="Data Brief">
        <title>Shoot transcriptome of the giant reed, Arundo donax.</title>
        <authorList>
            <person name="Barrero R.A."/>
            <person name="Guerrero F.D."/>
            <person name="Moolhuijzen P."/>
            <person name="Goolsby J.A."/>
            <person name="Tidwell J."/>
            <person name="Bellgard S.E."/>
            <person name="Bellgard M.I."/>
        </authorList>
    </citation>
    <scope>NUCLEOTIDE SEQUENCE</scope>
    <source>
        <tissue evidence="1">Shoot tissue taken approximately 20 cm above the soil surface</tissue>
    </source>
</reference>
<accession>A0A0A9CTY9</accession>
<organism evidence="1">
    <name type="scientific">Arundo donax</name>
    <name type="common">Giant reed</name>
    <name type="synonym">Donax arundinaceus</name>
    <dbReference type="NCBI Taxonomy" id="35708"/>
    <lineage>
        <taxon>Eukaryota</taxon>
        <taxon>Viridiplantae</taxon>
        <taxon>Streptophyta</taxon>
        <taxon>Embryophyta</taxon>
        <taxon>Tracheophyta</taxon>
        <taxon>Spermatophyta</taxon>
        <taxon>Magnoliopsida</taxon>
        <taxon>Liliopsida</taxon>
        <taxon>Poales</taxon>
        <taxon>Poaceae</taxon>
        <taxon>PACMAD clade</taxon>
        <taxon>Arundinoideae</taxon>
        <taxon>Arundineae</taxon>
        <taxon>Arundo</taxon>
    </lineage>
</organism>
<proteinExistence type="predicted"/>